<organism evidence="8 9">
    <name type="scientific">Eucalyptus globulus</name>
    <name type="common">Tasmanian blue gum</name>
    <dbReference type="NCBI Taxonomy" id="34317"/>
    <lineage>
        <taxon>Eukaryota</taxon>
        <taxon>Viridiplantae</taxon>
        <taxon>Streptophyta</taxon>
        <taxon>Embryophyta</taxon>
        <taxon>Tracheophyta</taxon>
        <taxon>Spermatophyta</taxon>
        <taxon>Magnoliopsida</taxon>
        <taxon>eudicotyledons</taxon>
        <taxon>Gunneridae</taxon>
        <taxon>Pentapetalae</taxon>
        <taxon>rosids</taxon>
        <taxon>malvids</taxon>
        <taxon>Myrtales</taxon>
        <taxon>Myrtaceae</taxon>
        <taxon>Myrtoideae</taxon>
        <taxon>Eucalypteae</taxon>
        <taxon>Eucalyptus</taxon>
    </lineage>
</organism>
<feature type="compositionally biased region" description="Basic and acidic residues" evidence="5">
    <location>
        <begin position="41"/>
        <end position="50"/>
    </location>
</feature>
<dbReference type="InterPro" id="IPR055414">
    <property type="entry name" value="LRR_R13L4/SHOC2-like"/>
</dbReference>
<dbReference type="InterPro" id="IPR003591">
    <property type="entry name" value="Leu-rich_rpt_typical-subtyp"/>
</dbReference>
<dbReference type="Pfam" id="PF01582">
    <property type="entry name" value="TIR"/>
    <property type="match status" value="1"/>
</dbReference>
<evidence type="ECO:0000256" key="2">
    <source>
        <dbReference type="ARBA" id="ARBA00022737"/>
    </source>
</evidence>
<evidence type="ECO:0000259" key="7">
    <source>
        <dbReference type="PROSITE" id="PS50104"/>
    </source>
</evidence>
<dbReference type="PRINTS" id="PR00364">
    <property type="entry name" value="DISEASERSIST"/>
</dbReference>
<evidence type="ECO:0000256" key="4">
    <source>
        <dbReference type="ARBA" id="ARBA00023027"/>
    </source>
</evidence>
<dbReference type="Gene3D" id="3.80.10.10">
    <property type="entry name" value="Ribonuclease Inhibitor"/>
    <property type="match status" value="2"/>
</dbReference>
<dbReference type="Pfam" id="PF00931">
    <property type="entry name" value="NB-ARC"/>
    <property type="match status" value="1"/>
</dbReference>
<dbReference type="SMART" id="SM00255">
    <property type="entry name" value="TIR"/>
    <property type="match status" value="1"/>
</dbReference>
<keyword evidence="6" id="KW-0472">Membrane</keyword>
<dbReference type="FunFam" id="3.40.50.10140:FF:000007">
    <property type="entry name" value="Disease resistance protein (TIR-NBS-LRR class)"/>
    <property type="match status" value="1"/>
</dbReference>
<proteinExistence type="predicted"/>
<accession>A0ABD3L3P6</accession>
<evidence type="ECO:0000313" key="9">
    <source>
        <dbReference type="Proteomes" id="UP001634007"/>
    </source>
</evidence>
<dbReference type="InterPro" id="IPR027417">
    <property type="entry name" value="P-loop_NTPase"/>
</dbReference>
<dbReference type="InterPro" id="IPR058192">
    <property type="entry name" value="WHD_ROQ1-like"/>
</dbReference>
<feature type="domain" description="TIR" evidence="7">
    <location>
        <begin position="77"/>
        <end position="244"/>
    </location>
</feature>
<gene>
    <name evidence="8" type="ORF">ACJRO7_014310</name>
</gene>
<keyword evidence="6" id="KW-1133">Transmembrane helix</keyword>
<keyword evidence="4" id="KW-0520">NAD</keyword>
<dbReference type="InterPro" id="IPR044974">
    <property type="entry name" value="Disease_R_plants"/>
</dbReference>
<feature type="compositionally biased region" description="Basic and acidic residues" evidence="5">
    <location>
        <begin position="63"/>
        <end position="74"/>
    </location>
</feature>
<feature type="transmembrane region" description="Helical" evidence="6">
    <location>
        <begin position="12"/>
        <end position="32"/>
    </location>
</feature>
<dbReference type="GO" id="GO:0051707">
    <property type="term" value="P:response to other organism"/>
    <property type="evidence" value="ECO:0007669"/>
    <property type="project" value="UniProtKB-ARBA"/>
</dbReference>
<name>A0ABD3L3P6_EUCGL</name>
<evidence type="ECO:0000256" key="3">
    <source>
        <dbReference type="ARBA" id="ARBA00022821"/>
    </source>
</evidence>
<evidence type="ECO:0000256" key="1">
    <source>
        <dbReference type="ARBA" id="ARBA00022614"/>
    </source>
</evidence>
<feature type="compositionally biased region" description="Polar residues" evidence="5">
    <location>
        <begin position="51"/>
        <end position="60"/>
    </location>
</feature>
<dbReference type="AlphaFoldDB" id="A0ABD3L3P6"/>
<keyword evidence="9" id="KW-1185">Reference proteome</keyword>
<dbReference type="Pfam" id="PF23598">
    <property type="entry name" value="LRR_14"/>
    <property type="match status" value="1"/>
</dbReference>
<dbReference type="PROSITE" id="PS50104">
    <property type="entry name" value="TIR"/>
    <property type="match status" value="1"/>
</dbReference>
<keyword evidence="6" id="KW-0812">Transmembrane</keyword>
<dbReference type="GO" id="GO:0006952">
    <property type="term" value="P:defense response"/>
    <property type="evidence" value="ECO:0007669"/>
    <property type="project" value="UniProtKB-KW"/>
</dbReference>
<evidence type="ECO:0000256" key="6">
    <source>
        <dbReference type="SAM" id="Phobius"/>
    </source>
</evidence>
<protein>
    <recommendedName>
        <fullName evidence="7">TIR domain-containing protein</fullName>
    </recommendedName>
</protein>
<dbReference type="PANTHER" id="PTHR11017">
    <property type="entry name" value="LEUCINE-RICH REPEAT-CONTAINING PROTEIN"/>
    <property type="match status" value="1"/>
</dbReference>
<keyword evidence="2" id="KW-0677">Repeat</keyword>
<feature type="region of interest" description="Disordered" evidence="5">
    <location>
        <begin position="41"/>
        <end position="75"/>
    </location>
</feature>
<dbReference type="SUPFAM" id="SSF52200">
    <property type="entry name" value="Toll/Interleukin receptor TIR domain"/>
    <property type="match status" value="1"/>
</dbReference>
<dbReference type="Gene3D" id="1.10.8.430">
    <property type="entry name" value="Helical domain of apoptotic protease-activating factors"/>
    <property type="match status" value="1"/>
</dbReference>
<dbReference type="SUPFAM" id="SSF52540">
    <property type="entry name" value="P-loop containing nucleoside triphosphate hydrolases"/>
    <property type="match status" value="1"/>
</dbReference>
<dbReference type="Pfam" id="PF23282">
    <property type="entry name" value="WHD_ROQ1"/>
    <property type="match status" value="1"/>
</dbReference>
<dbReference type="Gene3D" id="3.40.50.300">
    <property type="entry name" value="P-loop containing nucleotide triphosphate hydrolases"/>
    <property type="match status" value="1"/>
</dbReference>
<dbReference type="InterPro" id="IPR002182">
    <property type="entry name" value="NB-ARC"/>
</dbReference>
<dbReference type="Gene3D" id="3.40.50.10140">
    <property type="entry name" value="Toll/interleukin-1 receptor homology (TIR) domain"/>
    <property type="match status" value="1"/>
</dbReference>
<dbReference type="SMART" id="SM00369">
    <property type="entry name" value="LRR_TYP"/>
    <property type="match status" value="3"/>
</dbReference>
<dbReference type="Proteomes" id="UP001634007">
    <property type="component" value="Unassembled WGS sequence"/>
</dbReference>
<dbReference type="SUPFAM" id="SSF52058">
    <property type="entry name" value="L domain-like"/>
    <property type="match status" value="2"/>
</dbReference>
<keyword evidence="1" id="KW-0433">Leucine-rich repeat</keyword>
<dbReference type="InterPro" id="IPR035897">
    <property type="entry name" value="Toll_tir_struct_dom_sf"/>
</dbReference>
<evidence type="ECO:0000313" key="8">
    <source>
        <dbReference type="EMBL" id="KAL3745178.1"/>
    </source>
</evidence>
<dbReference type="InterPro" id="IPR000157">
    <property type="entry name" value="TIR_dom"/>
</dbReference>
<reference evidence="8 9" key="1">
    <citation type="submission" date="2024-11" db="EMBL/GenBank/DDBJ databases">
        <title>Chromosome-level genome assembly of Eucalyptus globulus Labill. provides insights into its genome evolution.</title>
        <authorList>
            <person name="Li X."/>
        </authorList>
    </citation>
    <scope>NUCLEOTIDE SEQUENCE [LARGE SCALE GENOMIC DNA]</scope>
    <source>
        <strain evidence="8">CL2024</strain>
        <tissue evidence="8">Fresh tender leaves</tissue>
    </source>
</reference>
<evidence type="ECO:0000256" key="5">
    <source>
        <dbReference type="SAM" id="MobiDB-lite"/>
    </source>
</evidence>
<sequence length="1083" mass="123512">MMYIQSRKRKMVFPFFSFLSNSFLFFSLHFPLNLNCQSNCKREKPTHSEDSNSGVSSSLTAPHGRDHEGGDEQPKGNAYEVFLSFRGKDTRKGFTDYLYNSLVNAGIHVFKDDNELRVGEEIGPELLCSITQSTISIPIISENYVTSKWCLRELVQMLKCKRSKGQKVLPIFYKVEPHQVRHLTGRLRKAIDAHKKNTEEMVVKEWEDALKEVSSLKGWESEKIDNGHEGTLVKIIVEKVMGELKRLFLLNVPEQLVGIEDHVQPIMSNIDAEFNGTKIIGIYGMGGIGKTTLAKVLYNRLSSHFNCRSFVANIRETSERKGIECVQKQLIYDITGRSCDVSNVDEGVNVIKSRFMSKKVLVLLDDMDDNTHLNALVKDGSWFEVGSVVIITTRNKSILVEGRDYMYQLNELSLDQSLILFSRHAFRKDYPPDDYKVISHDVVSTTAGLPLALEVIGSFLCGKRKDVWKGTLKRLEKVPHEKVREKLKISYDALDYRQQQIFLDIACLFVGSHQQNPTYMWDACDFFPGMGIEVLSLMSLIKIDEHGKLLMHDQLRDLGREIIYLENPREPQERSRLWIYEEALDVFDNCKGTKKIEALSLGKCSEGKKYAAEQFKELTNLRFLQVDGANFTGDFQSLLPELRWLQWKKCPSYFTANNFHPKKLVVLNLSYSAISEDWGGWDPLKMATELKVLNLMWCNSLKRTPDFSTFKRLEILHLAECYNLEELHPSIGDIKTLVWLDVQGCVKLKELPKGKGRMIELRDLNIERTRIHDIPISSDCLIKLERLSLNCCPISQLPKYMGSLVLLTQLDISNLAIEELPKSIGSMKELKVIEAEFCEKLAHIPRSIGNLASLQRLNLDCCYSLTEIPNSIGNLVSLVELRLMETLITKLPESIGNLQNLRILLLHRSSITELPDTIGMLTKLQELDAQYCQNLERLPSNISKLIALEELDLEGCEKLQELPELPSGLTKLCITCQGQSLPHLSHLTCLKALGFCDCHRLECVPELPIGLSTLTILDCGKLKAFPNLSDLKHLRNFEILNCPSLQELPDMSNFRRTQMTELGLKERRFHLDPSDFGDFGFRC</sequence>
<dbReference type="InterPro" id="IPR032675">
    <property type="entry name" value="LRR_dom_sf"/>
</dbReference>
<comment type="caution">
    <text evidence="8">The sequence shown here is derived from an EMBL/GenBank/DDBJ whole genome shotgun (WGS) entry which is preliminary data.</text>
</comment>
<dbReference type="PANTHER" id="PTHR11017:SF570">
    <property type="entry name" value="DISEASE RESISTANCE PROTEIN (TIR-NBS CLASS)-RELATED"/>
    <property type="match status" value="1"/>
</dbReference>
<dbReference type="InterPro" id="IPR042197">
    <property type="entry name" value="Apaf_helical"/>
</dbReference>
<dbReference type="EMBL" id="JBJKBG010000003">
    <property type="protein sequence ID" value="KAL3745178.1"/>
    <property type="molecule type" value="Genomic_DNA"/>
</dbReference>
<keyword evidence="3" id="KW-0611">Plant defense</keyword>